<feature type="region of interest" description="Disordered" evidence="1">
    <location>
        <begin position="149"/>
        <end position="187"/>
    </location>
</feature>
<keyword evidence="2" id="KW-0732">Signal</keyword>
<gene>
    <name evidence="3" type="ORF">ACFQ33_00895</name>
</gene>
<name>A0ABW3YRF0_MYCRA</name>
<feature type="compositionally biased region" description="Polar residues" evidence="1">
    <location>
        <begin position="157"/>
        <end position="166"/>
    </location>
</feature>
<evidence type="ECO:0000256" key="2">
    <source>
        <dbReference type="SAM" id="SignalP"/>
    </source>
</evidence>
<feature type="region of interest" description="Disordered" evidence="1">
    <location>
        <begin position="321"/>
        <end position="351"/>
    </location>
</feature>
<dbReference type="Pfam" id="PF11064">
    <property type="entry name" value="DUF2865"/>
    <property type="match status" value="1"/>
</dbReference>
<comment type="caution">
    <text evidence="3">The sequence shown here is derived from an EMBL/GenBank/DDBJ whole genome shotgun (WGS) entry which is preliminary data.</text>
</comment>
<keyword evidence="4" id="KW-1185">Reference proteome</keyword>
<feature type="signal peptide" evidence="2">
    <location>
        <begin position="1"/>
        <end position="37"/>
    </location>
</feature>
<feature type="chain" id="PRO_5045851161" evidence="2">
    <location>
        <begin position="38"/>
        <end position="351"/>
    </location>
</feature>
<evidence type="ECO:0000313" key="3">
    <source>
        <dbReference type="EMBL" id="MFD1326458.1"/>
    </source>
</evidence>
<reference evidence="4" key="1">
    <citation type="journal article" date="2019" name="Int. J. Syst. Evol. Microbiol.">
        <title>The Global Catalogue of Microorganisms (GCM) 10K type strain sequencing project: providing services to taxonomists for standard genome sequencing and annotation.</title>
        <authorList>
            <consortium name="The Broad Institute Genomics Platform"/>
            <consortium name="The Broad Institute Genome Sequencing Center for Infectious Disease"/>
            <person name="Wu L."/>
            <person name="Ma J."/>
        </authorList>
    </citation>
    <scope>NUCLEOTIDE SEQUENCE [LARGE SCALE GENOMIC DNA]</scope>
    <source>
        <strain evidence="4">CCUG 55609</strain>
    </source>
</reference>
<protein>
    <submittedName>
        <fullName evidence="3">DUF2865 domain-containing protein</fullName>
    </submittedName>
</protein>
<dbReference type="InterPro" id="IPR021293">
    <property type="entry name" value="DUF2865"/>
</dbReference>
<sequence>MPAIFLSGVAAVFLCSRRSMVLATSALMLATAASARADDLCADLRSRLATVAIVETIGDIATASSAVTEQNDQLQRARASLRQLGCSIGSIKVYRTSTARQCSELASSVERMERNLRAIEAGRSALASSENRQEARARILAEIEAEGCDGVDDAGTTPASQATETPSPDGEFPLDGLATRSATGGGAGGRLRTVCVRTCDGGFFPVTSGASPLDFRRDQRVCASLCPHTQTELYYQALDSIDDGEMVSTVTGRLYRQLPAAFAYRTRGLPKSQACGCGRLAYKSTATGTGIVKESAGSVTTIRMHPVGSDASQKVVIERPYDPEKDKVRNVGPVFLPDEPRIDLRNPAGAN</sequence>
<proteinExistence type="predicted"/>
<dbReference type="Proteomes" id="UP001597173">
    <property type="component" value="Unassembled WGS sequence"/>
</dbReference>
<dbReference type="EMBL" id="JBHTNF010000001">
    <property type="protein sequence ID" value="MFD1326458.1"/>
    <property type="molecule type" value="Genomic_DNA"/>
</dbReference>
<evidence type="ECO:0000313" key="4">
    <source>
        <dbReference type="Proteomes" id="UP001597173"/>
    </source>
</evidence>
<organism evidence="3 4">
    <name type="scientific">Mycoplana ramosa</name>
    <name type="common">Mycoplana bullata</name>
    <dbReference type="NCBI Taxonomy" id="40837"/>
    <lineage>
        <taxon>Bacteria</taxon>
        <taxon>Pseudomonadati</taxon>
        <taxon>Pseudomonadota</taxon>
        <taxon>Alphaproteobacteria</taxon>
        <taxon>Hyphomicrobiales</taxon>
        <taxon>Rhizobiaceae</taxon>
        <taxon>Mycoplana</taxon>
    </lineage>
</organism>
<accession>A0ABW3YRF0</accession>
<evidence type="ECO:0000256" key="1">
    <source>
        <dbReference type="SAM" id="MobiDB-lite"/>
    </source>
</evidence>
<dbReference type="RefSeq" id="WP_377174048.1">
    <property type="nucleotide sequence ID" value="NZ_JBHTNF010000001.1"/>
</dbReference>